<evidence type="ECO:0000256" key="1">
    <source>
        <dbReference type="ARBA" id="ARBA00004613"/>
    </source>
</evidence>
<dbReference type="Proteomes" id="UP000261660">
    <property type="component" value="Unplaced"/>
</dbReference>
<evidence type="ECO:0000313" key="9">
    <source>
        <dbReference type="Proteomes" id="UP000261660"/>
    </source>
</evidence>
<dbReference type="PROSITE" id="PS00282">
    <property type="entry name" value="KAZAL_1"/>
    <property type="match status" value="1"/>
</dbReference>
<dbReference type="PANTHER" id="PTHR21312">
    <property type="entry name" value="SERINE PROTEASE INHIBITOR"/>
    <property type="match status" value="1"/>
</dbReference>
<dbReference type="PRINTS" id="PR00290">
    <property type="entry name" value="KAZALINHBTR"/>
</dbReference>
<evidence type="ECO:0000256" key="2">
    <source>
        <dbReference type="ARBA" id="ARBA00022525"/>
    </source>
</evidence>
<protein>
    <submittedName>
        <fullName evidence="8">Probable pancreatic secretory proteinase inhibitor</fullName>
    </submittedName>
</protein>
<dbReference type="PROSITE" id="PS51465">
    <property type="entry name" value="KAZAL_2"/>
    <property type="match status" value="1"/>
</dbReference>
<name>A0A3Q3F2R6_9LABR</name>
<reference evidence="8" key="1">
    <citation type="submission" date="2025-05" db="UniProtKB">
        <authorList>
            <consortium name="Ensembl"/>
        </authorList>
    </citation>
    <scope>IDENTIFICATION</scope>
</reference>
<evidence type="ECO:0000256" key="5">
    <source>
        <dbReference type="ARBA" id="ARBA00023157"/>
    </source>
</evidence>
<dbReference type="PANTHER" id="PTHR21312:SF28">
    <property type="entry name" value="OVOINHIBITOR-RELATED"/>
    <property type="match status" value="1"/>
</dbReference>
<proteinExistence type="predicted"/>
<evidence type="ECO:0000259" key="7">
    <source>
        <dbReference type="PROSITE" id="PS51465"/>
    </source>
</evidence>
<keyword evidence="6" id="KW-0732">Signal</keyword>
<evidence type="ECO:0000256" key="4">
    <source>
        <dbReference type="ARBA" id="ARBA00022900"/>
    </source>
</evidence>
<dbReference type="GeneID" id="110004925"/>
<dbReference type="Pfam" id="PF00050">
    <property type="entry name" value="Kazal_1"/>
    <property type="match status" value="1"/>
</dbReference>
<organism evidence="8 9">
    <name type="scientific">Labrus bergylta</name>
    <name type="common">ballan wrasse</name>
    <dbReference type="NCBI Taxonomy" id="56723"/>
    <lineage>
        <taxon>Eukaryota</taxon>
        <taxon>Metazoa</taxon>
        <taxon>Chordata</taxon>
        <taxon>Craniata</taxon>
        <taxon>Vertebrata</taxon>
        <taxon>Euteleostomi</taxon>
        <taxon>Actinopterygii</taxon>
        <taxon>Neopterygii</taxon>
        <taxon>Teleostei</taxon>
        <taxon>Neoteleostei</taxon>
        <taxon>Acanthomorphata</taxon>
        <taxon>Eupercaria</taxon>
        <taxon>Labriformes</taxon>
        <taxon>Labridae</taxon>
        <taxon>Labrus</taxon>
    </lineage>
</organism>
<dbReference type="OrthoDB" id="126772at2759"/>
<evidence type="ECO:0000313" key="8">
    <source>
        <dbReference type="Ensembl" id="ENSLBEP00000013047.1"/>
    </source>
</evidence>
<dbReference type="CDD" id="cd01327">
    <property type="entry name" value="KAZAL_PSTI"/>
    <property type="match status" value="1"/>
</dbReference>
<keyword evidence="4" id="KW-0722">Serine protease inhibitor</keyword>
<feature type="signal peptide" evidence="6">
    <location>
        <begin position="1"/>
        <end position="19"/>
    </location>
</feature>
<keyword evidence="9" id="KW-1185">Reference proteome</keyword>
<dbReference type="AlphaFoldDB" id="A0A3Q3F2R6"/>
<dbReference type="GeneTree" id="ENSGT01030000234799"/>
<comment type="subcellular location">
    <subcellularLocation>
        <location evidence="1">Secreted</location>
    </subcellularLocation>
</comment>
<dbReference type="Gene3D" id="3.30.60.30">
    <property type="match status" value="1"/>
</dbReference>
<dbReference type="SUPFAM" id="SSF100895">
    <property type="entry name" value="Kazal-type serine protease inhibitors"/>
    <property type="match status" value="1"/>
</dbReference>
<feature type="domain" description="Kazal-like" evidence="7">
    <location>
        <begin position="25"/>
        <end position="80"/>
    </location>
</feature>
<keyword evidence="5" id="KW-1015">Disulfide bond</keyword>
<dbReference type="Ensembl" id="ENSLBET00000013732.1">
    <property type="protein sequence ID" value="ENSLBEP00000013047.1"/>
    <property type="gene ID" value="ENSLBEG00000010039.1"/>
</dbReference>
<feature type="chain" id="PRO_5044598637" evidence="6">
    <location>
        <begin position="20"/>
        <end position="80"/>
    </location>
</feature>
<dbReference type="InterPro" id="IPR002350">
    <property type="entry name" value="Kazal_dom"/>
</dbReference>
<keyword evidence="3" id="KW-0646">Protease inhibitor</keyword>
<dbReference type="InterPro" id="IPR001239">
    <property type="entry name" value="Prot_inh_Kazal-m"/>
</dbReference>
<accession>A0A3Q3F2R6</accession>
<dbReference type="GO" id="GO:0004867">
    <property type="term" value="F:serine-type endopeptidase inhibitor activity"/>
    <property type="evidence" value="ECO:0007669"/>
    <property type="project" value="UniProtKB-KW"/>
</dbReference>
<dbReference type="STRING" id="56723.ENSLBEP00000013047"/>
<dbReference type="GO" id="GO:0005576">
    <property type="term" value="C:extracellular region"/>
    <property type="evidence" value="ECO:0007669"/>
    <property type="project" value="UniProtKB-SubCell"/>
</dbReference>
<dbReference type="SMART" id="SM00280">
    <property type="entry name" value="KAZAL"/>
    <property type="match status" value="1"/>
</dbReference>
<evidence type="ECO:0000256" key="6">
    <source>
        <dbReference type="SAM" id="SignalP"/>
    </source>
</evidence>
<evidence type="ECO:0000256" key="3">
    <source>
        <dbReference type="ARBA" id="ARBA00022690"/>
    </source>
</evidence>
<sequence>MFVKTLLLVCAAVFLYADAEDKSRVYRRPSCVGMSVAQACPLNYSPVCGSDGVTYPNECSLCVQRLERNADILIVADGPC</sequence>
<dbReference type="RefSeq" id="XP_020516072.1">
    <property type="nucleotide sequence ID" value="XM_020660416.3"/>
</dbReference>
<keyword evidence="2" id="KW-0964">Secreted</keyword>
<dbReference type="Ensembl" id="ENSLBET00000022971.1">
    <property type="protein sequence ID" value="ENSLBEP00000021804.1"/>
    <property type="gene ID" value="ENSLBEG00000016765.1"/>
</dbReference>
<dbReference type="InterPro" id="IPR036058">
    <property type="entry name" value="Kazal_dom_sf"/>
</dbReference>